<gene>
    <name evidence="1" type="ORF">HDE68_003345</name>
</gene>
<reference evidence="1 2" key="1">
    <citation type="submission" date="2020-08" db="EMBL/GenBank/DDBJ databases">
        <title>Genomic Encyclopedia of Type Strains, Phase IV (KMG-V): Genome sequencing to study the core and pangenomes of soil and plant-associated prokaryotes.</title>
        <authorList>
            <person name="Whitman W."/>
        </authorList>
    </citation>
    <scope>NUCLEOTIDE SEQUENCE [LARGE SCALE GENOMIC DNA]</scope>
    <source>
        <strain evidence="1 2">S3M1</strain>
    </source>
</reference>
<dbReference type="Proteomes" id="UP000537204">
    <property type="component" value="Unassembled WGS sequence"/>
</dbReference>
<organism evidence="1 2">
    <name type="scientific">Pedobacter cryoconitis</name>
    <dbReference type="NCBI Taxonomy" id="188932"/>
    <lineage>
        <taxon>Bacteria</taxon>
        <taxon>Pseudomonadati</taxon>
        <taxon>Bacteroidota</taxon>
        <taxon>Sphingobacteriia</taxon>
        <taxon>Sphingobacteriales</taxon>
        <taxon>Sphingobacteriaceae</taxon>
        <taxon>Pedobacter</taxon>
    </lineage>
</organism>
<accession>A0A7W8ZP69</accession>
<dbReference type="AlphaFoldDB" id="A0A7W8ZP69"/>
<dbReference type="EMBL" id="JACHCE010000005">
    <property type="protein sequence ID" value="MBB5637430.1"/>
    <property type="molecule type" value="Genomic_DNA"/>
</dbReference>
<evidence type="ECO:0000313" key="2">
    <source>
        <dbReference type="Proteomes" id="UP000537204"/>
    </source>
</evidence>
<protein>
    <submittedName>
        <fullName evidence="1">Uncharacterized protein</fullName>
    </submittedName>
</protein>
<evidence type="ECO:0000313" key="1">
    <source>
        <dbReference type="EMBL" id="MBB5637430.1"/>
    </source>
</evidence>
<dbReference type="RefSeq" id="WP_183883308.1">
    <property type="nucleotide sequence ID" value="NZ_JACHCE010000005.1"/>
</dbReference>
<comment type="caution">
    <text evidence="1">The sequence shown here is derived from an EMBL/GenBank/DDBJ whole genome shotgun (WGS) entry which is preliminary data.</text>
</comment>
<name>A0A7W8ZP69_9SPHI</name>
<proteinExistence type="predicted"/>
<sequence>MGANNDLFLDIVEFNAKSQFVSDELNSLILAQKGEVSMEYMTNLLKCRILEQQMNELKGLLNKHTNKDISI</sequence>